<organism evidence="3 4">
    <name type="scientific">Phascolomyces articulosus</name>
    <dbReference type="NCBI Taxonomy" id="60185"/>
    <lineage>
        <taxon>Eukaryota</taxon>
        <taxon>Fungi</taxon>
        <taxon>Fungi incertae sedis</taxon>
        <taxon>Mucoromycota</taxon>
        <taxon>Mucoromycotina</taxon>
        <taxon>Mucoromycetes</taxon>
        <taxon>Mucorales</taxon>
        <taxon>Lichtheimiaceae</taxon>
        <taxon>Phascolomyces</taxon>
    </lineage>
</organism>
<proteinExistence type="predicted"/>
<evidence type="ECO:0000313" key="4">
    <source>
        <dbReference type="Proteomes" id="UP001209540"/>
    </source>
</evidence>
<dbReference type="PANTHER" id="PTHR45824">
    <property type="entry name" value="GH16843P"/>
    <property type="match status" value="1"/>
</dbReference>
<dbReference type="Proteomes" id="UP001209540">
    <property type="component" value="Unassembled WGS sequence"/>
</dbReference>
<gene>
    <name evidence="3" type="ORF">BDA99DRAFT_547329</name>
</gene>
<sequence>MNFFIRTKLRSNSLHSDTSNSHHYNEAGPVTFDPLLDLPYNYFPSIKYPPLNEPQRAMLEKLRDYISSIMLNYDHEYYPNEKGFLTDATLRRHLTARKWDYESSKTTLESTIRWRRDYRPDQIDIEYIKPKAETGKMYFNGFDKQGRPIWIIRPRCQNSKDEDRQTKHIIFCLERGICLMPPSLDTIAIIVDFKDAACANSPSIATCKRFLNILGNHYPERLGVAFVVNAPWFFFATFKMISPFMEPETKSKIKFAHPHNNDKDDKNQGEKNTKDQQEHGEEGQKEDTVNNVEWVHLKHYISLDMLETELGGSHHFSFDVEHYFSLLLSRTGTPHLTR</sequence>
<dbReference type="Gene3D" id="3.40.525.10">
    <property type="entry name" value="CRAL-TRIO lipid binding domain"/>
    <property type="match status" value="1"/>
</dbReference>
<evidence type="ECO:0000313" key="3">
    <source>
        <dbReference type="EMBL" id="KAI9260484.1"/>
    </source>
</evidence>
<reference evidence="3" key="1">
    <citation type="journal article" date="2022" name="IScience">
        <title>Evolution of zygomycete secretomes and the origins of terrestrial fungal ecologies.</title>
        <authorList>
            <person name="Chang Y."/>
            <person name="Wang Y."/>
            <person name="Mondo S."/>
            <person name="Ahrendt S."/>
            <person name="Andreopoulos W."/>
            <person name="Barry K."/>
            <person name="Beard J."/>
            <person name="Benny G.L."/>
            <person name="Blankenship S."/>
            <person name="Bonito G."/>
            <person name="Cuomo C."/>
            <person name="Desiro A."/>
            <person name="Gervers K.A."/>
            <person name="Hundley H."/>
            <person name="Kuo A."/>
            <person name="LaButti K."/>
            <person name="Lang B.F."/>
            <person name="Lipzen A."/>
            <person name="O'Donnell K."/>
            <person name="Pangilinan J."/>
            <person name="Reynolds N."/>
            <person name="Sandor L."/>
            <person name="Smith M.E."/>
            <person name="Tsang A."/>
            <person name="Grigoriev I.V."/>
            <person name="Stajich J.E."/>
            <person name="Spatafora J.W."/>
        </authorList>
    </citation>
    <scope>NUCLEOTIDE SEQUENCE</scope>
    <source>
        <strain evidence="3">RSA 2281</strain>
    </source>
</reference>
<feature type="region of interest" description="Disordered" evidence="1">
    <location>
        <begin position="255"/>
        <end position="288"/>
    </location>
</feature>
<dbReference type="InterPro" id="IPR036273">
    <property type="entry name" value="CRAL/TRIO_N_dom_sf"/>
</dbReference>
<dbReference type="InterPro" id="IPR036865">
    <property type="entry name" value="CRAL-TRIO_dom_sf"/>
</dbReference>
<dbReference type="PROSITE" id="PS50191">
    <property type="entry name" value="CRAL_TRIO"/>
    <property type="match status" value="1"/>
</dbReference>
<evidence type="ECO:0000259" key="2">
    <source>
        <dbReference type="PROSITE" id="PS50191"/>
    </source>
</evidence>
<feature type="compositionally biased region" description="Basic and acidic residues" evidence="1">
    <location>
        <begin position="259"/>
        <end position="288"/>
    </location>
</feature>
<dbReference type="InterPro" id="IPR052578">
    <property type="entry name" value="PI_Transfer_CRAL-TRIO"/>
</dbReference>
<dbReference type="InterPro" id="IPR001251">
    <property type="entry name" value="CRAL-TRIO_dom"/>
</dbReference>
<dbReference type="Pfam" id="PF00650">
    <property type="entry name" value="CRAL_TRIO"/>
    <property type="match status" value="1"/>
</dbReference>
<dbReference type="EMBL" id="JAIXMP010000016">
    <property type="protein sequence ID" value="KAI9260484.1"/>
    <property type="molecule type" value="Genomic_DNA"/>
</dbReference>
<dbReference type="GO" id="GO:0008526">
    <property type="term" value="F:phosphatidylinositol transfer activity"/>
    <property type="evidence" value="ECO:0007669"/>
    <property type="project" value="TreeGrafter"/>
</dbReference>
<comment type="caution">
    <text evidence="3">The sequence shown here is derived from an EMBL/GenBank/DDBJ whole genome shotgun (WGS) entry which is preliminary data.</text>
</comment>
<evidence type="ECO:0000256" key="1">
    <source>
        <dbReference type="SAM" id="MobiDB-lite"/>
    </source>
</evidence>
<reference evidence="3" key="2">
    <citation type="submission" date="2023-02" db="EMBL/GenBank/DDBJ databases">
        <authorList>
            <consortium name="DOE Joint Genome Institute"/>
            <person name="Mondo S.J."/>
            <person name="Chang Y."/>
            <person name="Wang Y."/>
            <person name="Ahrendt S."/>
            <person name="Andreopoulos W."/>
            <person name="Barry K."/>
            <person name="Beard J."/>
            <person name="Benny G.L."/>
            <person name="Blankenship S."/>
            <person name="Bonito G."/>
            <person name="Cuomo C."/>
            <person name="Desiro A."/>
            <person name="Gervers K.A."/>
            <person name="Hundley H."/>
            <person name="Kuo A."/>
            <person name="LaButti K."/>
            <person name="Lang B.F."/>
            <person name="Lipzen A."/>
            <person name="O'Donnell K."/>
            <person name="Pangilinan J."/>
            <person name="Reynolds N."/>
            <person name="Sandor L."/>
            <person name="Smith M.W."/>
            <person name="Tsang A."/>
            <person name="Grigoriev I.V."/>
            <person name="Stajich J.E."/>
            <person name="Spatafora J.W."/>
        </authorList>
    </citation>
    <scope>NUCLEOTIDE SEQUENCE</scope>
    <source>
        <strain evidence="3">RSA 2281</strain>
    </source>
</reference>
<dbReference type="SUPFAM" id="SSF52087">
    <property type="entry name" value="CRAL/TRIO domain"/>
    <property type="match status" value="1"/>
</dbReference>
<dbReference type="CDD" id="cd00170">
    <property type="entry name" value="SEC14"/>
    <property type="match status" value="1"/>
</dbReference>
<accession>A0AAD5KBE7</accession>
<feature type="domain" description="CRAL-TRIO" evidence="2">
    <location>
        <begin position="139"/>
        <end position="318"/>
    </location>
</feature>
<name>A0AAD5KBE7_9FUNG</name>
<protein>
    <submittedName>
        <fullName evidence="3">CRAL-TRIO domain-containing protein</fullName>
    </submittedName>
</protein>
<dbReference type="AlphaFoldDB" id="A0AAD5KBE7"/>
<keyword evidence="4" id="KW-1185">Reference proteome</keyword>
<dbReference type="SMART" id="SM00516">
    <property type="entry name" value="SEC14"/>
    <property type="match status" value="1"/>
</dbReference>
<dbReference type="PANTHER" id="PTHR45824:SF29">
    <property type="entry name" value="GH16843P"/>
    <property type="match status" value="1"/>
</dbReference>
<dbReference type="SUPFAM" id="SSF46938">
    <property type="entry name" value="CRAL/TRIO N-terminal domain"/>
    <property type="match status" value="1"/>
</dbReference>